<feature type="site" description="Interaction with DNA" evidence="10">
    <location>
        <position position="189"/>
    </location>
</feature>
<feature type="site" description="Interaction with DNA" evidence="10">
    <location>
        <position position="336"/>
    </location>
</feature>
<dbReference type="GO" id="GO:0003677">
    <property type="term" value="F:DNA binding"/>
    <property type="evidence" value="ECO:0007669"/>
    <property type="project" value="UniProtKB-KW"/>
</dbReference>
<dbReference type="InterPro" id="IPR013497">
    <property type="entry name" value="Topo_IA_cen"/>
</dbReference>
<evidence type="ECO:0000259" key="13">
    <source>
        <dbReference type="PROSITE" id="PS50880"/>
    </source>
</evidence>
<evidence type="ECO:0000256" key="11">
    <source>
        <dbReference type="SAM" id="Coils"/>
    </source>
</evidence>
<dbReference type="Pfam" id="PF01751">
    <property type="entry name" value="Toprim"/>
    <property type="match status" value="1"/>
</dbReference>
<comment type="caution">
    <text evidence="15">The sequence shown here is derived from an EMBL/GenBank/DDBJ whole genome shotgun (WGS) entry which is preliminary data.</text>
</comment>
<dbReference type="Pfam" id="PF01131">
    <property type="entry name" value="Topoisom_bac"/>
    <property type="match status" value="1"/>
</dbReference>
<keyword evidence="8 10" id="KW-0238">DNA-binding</keyword>
<keyword evidence="9 10" id="KW-0413">Isomerase</keyword>
<evidence type="ECO:0000256" key="10">
    <source>
        <dbReference type="HAMAP-Rule" id="MF_00952"/>
    </source>
</evidence>
<feature type="region of interest" description="Interaction with DNA" evidence="10">
    <location>
        <begin position="204"/>
        <end position="209"/>
    </location>
</feature>
<protein>
    <recommendedName>
        <fullName evidence="10">DNA topoisomerase 1</fullName>
        <ecNumber evidence="10">5.6.2.1</ecNumber>
    </recommendedName>
    <alternativeName>
        <fullName evidence="10">DNA topoisomerase I</fullName>
    </alternativeName>
</protein>
<keyword evidence="11" id="KW-0175">Coiled coil</keyword>
<dbReference type="EMBL" id="DTDJ01000043">
    <property type="protein sequence ID" value="HGL17955.1"/>
    <property type="molecule type" value="Genomic_DNA"/>
</dbReference>
<dbReference type="PANTHER" id="PTHR42785">
    <property type="entry name" value="DNA TOPOISOMERASE, TYPE IA, CORE"/>
    <property type="match status" value="1"/>
</dbReference>
<dbReference type="InterPro" id="IPR000380">
    <property type="entry name" value="Topo_IA"/>
</dbReference>
<dbReference type="SMART" id="SM00436">
    <property type="entry name" value="TOP1Bc"/>
    <property type="match status" value="1"/>
</dbReference>
<dbReference type="EC" id="5.6.2.1" evidence="10"/>
<evidence type="ECO:0000256" key="7">
    <source>
        <dbReference type="ARBA" id="ARBA00023029"/>
    </source>
</evidence>
<dbReference type="Gene3D" id="2.70.20.10">
    <property type="entry name" value="Topoisomerase I, domain 3"/>
    <property type="match status" value="1"/>
</dbReference>
<evidence type="ECO:0000256" key="2">
    <source>
        <dbReference type="ARBA" id="ARBA00009446"/>
    </source>
</evidence>
<evidence type="ECO:0000313" key="16">
    <source>
        <dbReference type="EMBL" id="HGL17955.1"/>
    </source>
</evidence>
<name>A0A7V4E4H4_UNCW3</name>
<evidence type="ECO:0000256" key="12">
    <source>
        <dbReference type="SAM" id="MobiDB-lite"/>
    </source>
</evidence>
<dbReference type="InterPro" id="IPR005733">
    <property type="entry name" value="TopoI_bac-type"/>
</dbReference>
<feature type="site" description="Interaction with DNA" evidence="10">
    <location>
        <position position="72"/>
    </location>
</feature>
<dbReference type="PANTHER" id="PTHR42785:SF1">
    <property type="entry name" value="DNA TOPOISOMERASE"/>
    <property type="match status" value="1"/>
</dbReference>
<evidence type="ECO:0000256" key="9">
    <source>
        <dbReference type="ARBA" id="ARBA00023235"/>
    </source>
</evidence>
<feature type="active site" description="O-(5'-phospho-DNA)-tyrosine intermediate" evidence="10">
    <location>
        <position position="334"/>
    </location>
</feature>
<feature type="compositionally biased region" description="Low complexity" evidence="12">
    <location>
        <begin position="1"/>
        <end position="16"/>
    </location>
</feature>
<dbReference type="InterPro" id="IPR013498">
    <property type="entry name" value="Topo_IA_Znf"/>
</dbReference>
<evidence type="ECO:0000259" key="14">
    <source>
        <dbReference type="PROSITE" id="PS52039"/>
    </source>
</evidence>
<feature type="compositionally biased region" description="Basic and acidic residues" evidence="12">
    <location>
        <begin position="26"/>
        <end position="35"/>
    </location>
</feature>
<keyword evidence="4" id="KW-0863">Zinc-finger</keyword>
<dbReference type="GO" id="GO:0006265">
    <property type="term" value="P:DNA topological change"/>
    <property type="evidence" value="ECO:0007669"/>
    <property type="project" value="UniProtKB-UniRule"/>
</dbReference>
<feature type="site" description="Interaction with DNA" evidence="10">
    <location>
        <position position="196"/>
    </location>
</feature>
<feature type="coiled-coil region" evidence="11">
    <location>
        <begin position="582"/>
        <end position="609"/>
    </location>
</feature>
<dbReference type="Gene3D" id="3.40.50.140">
    <property type="match status" value="1"/>
</dbReference>
<dbReference type="SUPFAM" id="SSF57783">
    <property type="entry name" value="Zinc beta-ribbon"/>
    <property type="match status" value="3"/>
</dbReference>
<organism evidence="15">
    <name type="scientific">candidate division WOR-3 bacterium</name>
    <dbReference type="NCBI Taxonomy" id="2052148"/>
    <lineage>
        <taxon>Bacteria</taxon>
        <taxon>Bacteria division WOR-3</taxon>
    </lineage>
</organism>
<dbReference type="SMART" id="SM00437">
    <property type="entry name" value="TOP1Ac"/>
    <property type="match status" value="1"/>
</dbReference>
<dbReference type="InterPro" id="IPR003601">
    <property type="entry name" value="Topo_IA_2"/>
</dbReference>
<accession>A0A7V4E4H4</accession>
<dbReference type="InterPro" id="IPR023405">
    <property type="entry name" value="Topo_IA_core_domain"/>
</dbReference>
<evidence type="ECO:0000256" key="8">
    <source>
        <dbReference type="ARBA" id="ARBA00023125"/>
    </source>
</evidence>
<feature type="site" description="Interaction with DNA" evidence="10">
    <location>
        <position position="181"/>
    </location>
</feature>
<dbReference type="GO" id="GO:0003917">
    <property type="term" value="F:DNA topoisomerase type I (single strand cut, ATP-independent) activity"/>
    <property type="evidence" value="ECO:0007669"/>
    <property type="project" value="UniProtKB-UniRule"/>
</dbReference>
<dbReference type="Gene3D" id="1.10.290.10">
    <property type="entry name" value="Topoisomerase I, domain 4"/>
    <property type="match status" value="1"/>
</dbReference>
<feature type="site" description="Interaction with DNA" evidence="10">
    <location>
        <position position="521"/>
    </location>
</feature>
<comment type="function">
    <text evidence="10">Releases the supercoiling and torsional tension of DNA, which is introduced during the DNA replication and transcription, by transiently cleaving and rejoining one strand of the DNA duplex. Introduces a single-strand break via transesterification at a target site in duplex DNA. The scissile phosphodiester is attacked by the catalytic tyrosine of the enzyme, resulting in the formation of a DNA-(5'-phosphotyrosyl)-enzyme intermediate and the expulsion of a 3'-OH DNA strand. The free DNA strand then undergoes passage around the unbroken strand, thus removing DNA supercoils. Finally, in the religation step, the DNA 3'-OH attacks the covalent intermediate to expel the active-site tyrosine and restore the DNA phosphodiester backbone.</text>
</comment>
<dbReference type="InterPro" id="IPR013826">
    <property type="entry name" value="Topo_IA_cen_sub3"/>
</dbReference>
<dbReference type="Gene3D" id="1.10.460.10">
    <property type="entry name" value="Topoisomerase I, domain 2"/>
    <property type="match status" value="1"/>
</dbReference>
<keyword evidence="5" id="KW-0862">Zinc</keyword>
<evidence type="ECO:0000313" key="15">
    <source>
        <dbReference type="EMBL" id="HGL17952.1"/>
    </source>
</evidence>
<dbReference type="SMART" id="SM00493">
    <property type="entry name" value="TOPRIM"/>
    <property type="match status" value="1"/>
</dbReference>
<reference evidence="15" key="1">
    <citation type="journal article" date="2020" name="mSystems">
        <title>Genome- and Community-Level Interaction Insights into Carbon Utilization and Element Cycling Functions of Hydrothermarchaeota in Hydrothermal Sediment.</title>
        <authorList>
            <person name="Zhou Z."/>
            <person name="Liu Y."/>
            <person name="Xu W."/>
            <person name="Pan J."/>
            <person name="Luo Z.H."/>
            <person name="Li M."/>
        </authorList>
    </citation>
    <scope>NUCLEOTIDE SEQUENCE [LARGE SCALE GENOMIC DNA]</scope>
    <source>
        <strain evidence="15">SpSt-69</strain>
    </source>
</reference>
<keyword evidence="6" id="KW-0460">Magnesium</keyword>
<dbReference type="GO" id="GO:0008270">
    <property type="term" value="F:zinc ion binding"/>
    <property type="evidence" value="ECO:0007669"/>
    <property type="project" value="UniProtKB-KW"/>
</dbReference>
<dbReference type="PROSITE" id="PS52039">
    <property type="entry name" value="TOPO_IA_2"/>
    <property type="match status" value="1"/>
</dbReference>
<comment type="subunit">
    <text evidence="10">Monomer.</text>
</comment>
<keyword evidence="7 10" id="KW-0799">Topoisomerase</keyword>
<dbReference type="InterPro" id="IPR013825">
    <property type="entry name" value="Topo_IA_cen_sub2"/>
</dbReference>
<evidence type="ECO:0000256" key="4">
    <source>
        <dbReference type="ARBA" id="ARBA00022771"/>
    </source>
</evidence>
<comment type="catalytic activity">
    <reaction evidence="1 10">
        <text>ATP-independent breakage of single-stranded DNA, followed by passage and rejoining.</text>
        <dbReference type="EC" id="5.6.2.1"/>
    </reaction>
</comment>
<comment type="similarity">
    <text evidence="2 10">Belongs to the type IA topoisomerase family.</text>
</comment>
<feature type="domain" description="Topo IA-type catalytic" evidence="14">
    <location>
        <begin position="170"/>
        <end position="589"/>
    </location>
</feature>
<dbReference type="CDD" id="cd00186">
    <property type="entry name" value="TOP1Ac"/>
    <property type="match status" value="1"/>
</dbReference>
<dbReference type="InterPro" id="IPR013824">
    <property type="entry name" value="Topo_IA_cen_sub1"/>
</dbReference>
<dbReference type="Pfam" id="PF01396">
    <property type="entry name" value="Zn_ribbon_Top1"/>
    <property type="match status" value="4"/>
</dbReference>
<dbReference type="InterPro" id="IPR028612">
    <property type="entry name" value="Topoisom_1_IA"/>
</dbReference>
<dbReference type="Gene3D" id="3.30.65.10">
    <property type="entry name" value="Bacterial Topoisomerase I, domain 1"/>
    <property type="match status" value="3"/>
</dbReference>
<dbReference type="PROSITE" id="PS00396">
    <property type="entry name" value="TOPO_IA_1"/>
    <property type="match status" value="1"/>
</dbReference>
<dbReference type="InterPro" id="IPR023406">
    <property type="entry name" value="Topo_IA_AS"/>
</dbReference>
<dbReference type="GO" id="GO:0005694">
    <property type="term" value="C:chromosome"/>
    <property type="evidence" value="ECO:0007669"/>
    <property type="project" value="InterPro"/>
</dbReference>
<proteinExistence type="inferred from homology"/>
<evidence type="ECO:0000256" key="1">
    <source>
        <dbReference type="ARBA" id="ARBA00000213"/>
    </source>
</evidence>
<dbReference type="PROSITE" id="PS50880">
    <property type="entry name" value="TOPRIM"/>
    <property type="match status" value="1"/>
</dbReference>
<sequence>MPNRKNPPKTVKPNKNSSKQESNEIPTEKIDKQENAVKTTGRKLLIVESPTKAKTIKNYLRRDFEVIASKGHIKDLPENTLGIKIEKGFEPEIEVLPQKKEVVKQIQKKSQEAEEIYIGSDPDREGEAIAKHIKEEIEKKVKNKPIKRALFYEITRDEIIKAIQNAGDIDENKVEAQRARRILDRLVGYLVSPLLWKTIKKGLSAGRVQSVALRLICERERERQAFKKETYYIIKILVSKDGKNFWATLKTDEPLKEKVKVEGIINSLKDRKVTVSFFEKRQLKIKPYPPLKTSTLQQEASKRFRFSPGKTMSIAQKLYEGVEIDGKNVGLITYMRTDSLRLSEKAVSAIRNLIKEQFGTAYLPPTPINHETGGKLVQGAHEAIRPTQPNLTPESLIGKLESDFQKIYELIWKRAIASQGSYAQEEVKESNFEVDGLTFVARGKKLIFEGFYRILGEIPHYEDIPELNKGEQLDIIDAKYEEKETEPPPRYTEASLIRTMEHLGIGRPSTYAPTLETLYERKYIKKERGYLVPTELGFQVNDILISRFRDIFEVKFTAKMEEELDEIESGKKKALEVLEKFYTGFSEDLKSFEENIKGIKEELQRTEETCPLCGSPLLLKWSKYGKFYACSRYPECKYTRPAEASEVTDKKCPICQKPMILVEGKKGKYYRCVDYPKCKGILPYTLGIKCPECDGEIVERKAPKGKVFYGCTNYPECKFITSHKPVDIKCSACGYPIMLEKKGRKGKIYLECPNCKNKIEKEEKNEKGSDL</sequence>
<dbReference type="PRINTS" id="PR00417">
    <property type="entry name" value="PRTPISMRASEI"/>
</dbReference>
<feature type="site" description="Interaction with DNA" evidence="10">
    <location>
        <position position="180"/>
    </location>
</feature>
<dbReference type="HAMAP" id="MF_00952">
    <property type="entry name" value="Topoisom_1_prok"/>
    <property type="match status" value="1"/>
</dbReference>
<feature type="domain" description="Toprim" evidence="13">
    <location>
        <begin position="42"/>
        <end position="153"/>
    </location>
</feature>
<dbReference type="InterPro" id="IPR006171">
    <property type="entry name" value="TOPRIM_dom"/>
</dbReference>
<evidence type="ECO:0000256" key="5">
    <source>
        <dbReference type="ARBA" id="ARBA00022833"/>
    </source>
</evidence>
<evidence type="ECO:0000256" key="3">
    <source>
        <dbReference type="ARBA" id="ARBA00022723"/>
    </source>
</evidence>
<evidence type="ECO:0000256" key="6">
    <source>
        <dbReference type="ARBA" id="ARBA00022842"/>
    </source>
</evidence>
<dbReference type="NCBIfam" id="TIGR01051">
    <property type="entry name" value="topA_bact"/>
    <property type="match status" value="1"/>
</dbReference>
<dbReference type="EMBL" id="DTDJ01000043">
    <property type="protein sequence ID" value="HGL17952.1"/>
    <property type="molecule type" value="Genomic_DNA"/>
</dbReference>
<feature type="site" description="Interaction with DNA" evidence="10">
    <location>
        <position position="184"/>
    </location>
</feature>
<dbReference type="InterPro" id="IPR003602">
    <property type="entry name" value="Topo_IA_DNA-bd_dom"/>
</dbReference>
<gene>
    <name evidence="10 15" type="primary">topA</name>
    <name evidence="15" type="ORF">ENU66_06475</name>
    <name evidence="16" type="ORF">ENU66_06490</name>
</gene>
<dbReference type="SUPFAM" id="SSF56712">
    <property type="entry name" value="Prokaryotic type I DNA topoisomerase"/>
    <property type="match status" value="1"/>
</dbReference>
<feature type="region of interest" description="Disordered" evidence="12">
    <location>
        <begin position="1"/>
        <end position="38"/>
    </location>
</feature>
<keyword evidence="3" id="KW-0479">Metal-binding</keyword>
<dbReference type="AlphaFoldDB" id="A0A7V4E4H4"/>